<evidence type="ECO:0000256" key="7">
    <source>
        <dbReference type="SAM" id="MobiDB-lite"/>
    </source>
</evidence>
<dbReference type="GO" id="GO:0008270">
    <property type="term" value="F:zinc ion binding"/>
    <property type="evidence" value="ECO:0007669"/>
    <property type="project" value="UniProtKB-KW"/>
</dbReference>
<keyword evidence="5" id="KW-0175">Coiled coil</keyword>
<evidence type="ECO:0000256" key="1">
    <source>
        <dbReference type="ARBA" id="ARBA00004123"/>
    </source>
</evidence>
<dbReference type="GO" id="GO:0033314">
    <property type="term" value="P:mitotic DNA replication checkpoint signaling"/>
    <property type="evidence" value="ECO:0007669"/>
    <property type="project" value="TreeGrafter"/>
</dbReference>
<feature type="compositionally biased region" description="Basic and acidic residues" evidence="7">
    <location>
        <begin position="62"/>
        <end position="92"/>
    </location>
</feature>
<dbReference type="SUPFAM" id="SSF57667">
    <property type="entry name" value="beta-beta-alpha zinc fingers"/>
    <property type="match status" value="1"/>
</dbReference>
<dbReference type="GO" id="GO:0044773">
    <property type="term" value="P:mitotic DNA damage checkpoint signaling"/>
    <property type="evidence" value="ECO:0007669"/>
    <property type="project" value="TreeGrafter"/>
</dbReference>
<keyword evidence="4" id="KW-0862">Zinc</keyword>
<feature type="region of interest" description="Disordered" evidence="7">
    <location>
        <begin position="198"/>
        <end position="223"/>
    </location>
</feature>
<dbReference type="PANTHER" id="PTHR13278">
    <property type="entry name" value="ZINC FINGER PROTEIN 830"/>
    <property type="match status" value="1"/>
</dbReference>
<feature type="region of interest" description="Disordered" evidence="7">
    <location>
        <begin position="62"/>
        <end position="149"/>
    </location>
</feature>
<organism evidence="8 9">
    <name type="scientific">Collybiopsis confluens</name>
    <dbReference type="NCBI Taxonomy" id="2823264"/>
    <lineage>
        <taxon>Eukaryota</taxon>
        <taxon>Fungi</taxon>
        <taxon>Dikarya</taxon>
        <taxon>Basidiomycota</taxon>
        <taxon>Agaricomycotina</taxon>
        <taxon>Agaricomycetes</taxon>
        <taxon>Agaricomycetidae</taxon>
        <taxon>Agaricales</taxon>
        <taxon>Marasmiineae</taxon>
        <taxon>Omphalotaceae</taxon>
        <taxon>Collybiopsis</taxon>
    </lineage>
</organism>
<evidence type="ECO:0000256" key="3">
    <source>
        <dbReference type="ARBA" id="ARBA00022771"/>
    </source>
</evidence>
<dbReference type="OrthoDB" id="77607at2759"/>
<sequence length="278" mass="31817">MADVRALLKAKRQEARITHPLASYNQSGQLKCTACGVLVKHASAWEGHLLGKQHRSAQARLREQERAKEEQRLRENKGEQERLLQGKRKAEDDITMQEEETVSEAATKRPRLDESSTGFPDDFFSDLSRSLPIPENDSDDEEPQQTEAAPVALAEPTSLDLEWEQFQRDVVNAPSFKDTYENATIVAEPVLNTQTMEGFPTQESSDLPLEPEKMKEEETRRHKELEERELIMDRLLEEERAQEEADMKVVAMKNRLELVRKKREAVKAAKERSSKAPP</sequence>
<evidence type="ECO:0000256" key="4">
    <source>
        <dbReference type="ARBA" id="ARBA00022833"/>
    </source>
</evidence>
<keyword evidence="3" id="KW-0863">Zinc-finger</keyword>
<keyword evidence="6" id="KW-0539">Nucleus</keyword>
<dbReference type="EMBL" id="JAACJN010000096">
    <property type="protein sequence ID" value="KAF5375584.1"/>
    <property type="molecule type" value="Genomic_DNA"/>
</dbReference>
<dbReference type="GO" id="GO:0003676">
    <property type="term" value="F:nucleic acid binding"/>
    <property type="evidence" value="ECO:0007669"/>
    <property type="project" value="InterPro"/>
</dbReference>
<evidence type="ECO:0000256" key="6">
    <source>
        <dbReference type="ARBA" id="ARBA00023242"/>
    </source>
</evidence>
<dbReference type="InterPro" id="IPR040050">
    <property type="entry name" value="ZNF830-like"/>
</dbReference>
<dbReference type="AlphaFoldDB" id="A0A8H5H2S2"/>
<dbReference type="GO" id="GO:0033260">
    <property type="term" value="P:nuclear DNA replication"/>
    <property type="evidence" value="ECO:0007669"/>
    <property type="project" value="TreeGrafter"/>
</dbReference>
<gene>
    <name evidence="8" type="ORF">D9757_008534</name>
</gene>
<feature type="compositionally biased region" description="Basic and acidic residues" evidence="7">
    <location>
        <begin position="210"/>
        <end position="223"/>
    </location>
</feature>
<evidence type="ECO:0000313" key="8">
    <source>
        <dbReference type="EMBL" id="KAF5375584.1"/>
    </source>
</evidence>
<name>A0A8H5H2S2_9AGAR</name>
<dbReference type="Proteomes" id="UP000518752">
    <property type="component" value="Unassembled WGS sequence"/>
</dbReference>
<evidence type="ECO:0000256" key="2">
    <source>
        <dbReference type="ARBA" id="ARBA00022723"/>
    </source>
</evidence>
<comment type="caution">
    <text evidence="8">The sequence shown here is derived from an EMBL/GenBank/DDBJ whole genome shotgun (WGS) entry which is preliminary data.</text>
</comment>
<comment type="subcellular location">
    <subcellularLocation>
        <location evidence="1">Nucleus</location>
    </subcellularLocation>
</comment>
<dbReference type="GO" id="GO:0005681">
    <property type="term" value="C:spliceosomal complex"/>
    <property type="evidence" value="ECO:0007669"/>
    <property type="project" value="InterPro"/>
</dbReference>
<reference evidence="8 9" key="1">
    <citation type="journal article" date="2020" name="ISME J.">
        <title>Uncovering the hidden diversity of litter-decomposition mechanisms in mushroom-forming fungi.</title>
        <authorList>
            <person name="Floudas D."/>
            <person name="Bentzer J."/>
            <person name="Ahren D."/>
            <person name="Johansson T."/>
            <person name="Persson P."/>
            <person name="Tunlid A."/>
        </authorList>
    </citation>
    <scope>NUCLEOTIDE SEQUENCE [LARGE SCALE GENOMIC DNA]</scope>
    <source>
        <strain evidence="8 9">CBS 406.79</strain>
    </source>
</reference>
<protein>
    <recommendedName>
        <fullName evidence="10">Coiled-coil domain-containing protein 16</fullName>
    </recommendedName>
</protein>
<accession>A0A8H5H2S2</accession>
<dbReference type="InterPro" id="IPR036236">
    <property type="entry name" value="Znf_C2H2_sf"/>
</dbReference>
<keyword evidence="2" id="KW-0479">Metal-binding</keyword>
<dbReference type="PANTHER" id="PTHR13278:SF0">
    <property type="entry name" value="ZINC FINGER PROTEIN 830"/>
    <property type="match status" value="1"/>
</dbReference>
<evidence type="ECO:0000256" key="5">
    <source>
        <dbReference type="ARBA" id="ARBA00023054"/>
    </source>
</evidence>
<dbReference type="Gene3D" id="3.30.160.60">
    <property type="entry name" value="Classic Zinc Finger"/>
    <property type="match status" value="1"/>
</dbReference>
<evidence type="ECO:0008006" key="10">
    <source>
        <dbReference type="Google" id="ProtNLM"/>
    </source>
</evidence>
<proteinExistence type="predicted"/>
<feature type="compositionally biased region" description="Acidic residues" evidence="7">
    <location>
        <begin position="93"/>
        <end position="102"/>
    </location>
</feature>
<keyword evidence="9" id="KW-1185">Reference proteome</keyword>
<evidence type="ECO:0000313" key="9">
    <source>
        <dbReference type="Proteomes" id="UP000518752"/>
    </source>
</evidence>